<dbReference type="GO" id="GO:0016020">
    <property type="term" value="C:membrane"/>
    <property type="evidence" value="ECO:0007669"/>
    <property type="project" value="TreeGrafter"/>
</dbReference>
<keyword evidence="4" id="KW-1185">Reference proteome</keyword>
<dbReference type="CDD" id="cd09159">
    <property type="entry name" value="PLDc_ybhO_like_2"/>
    <property type="match status" value="1"/>
</dbReference>
<dbReference type="PROSITE" id="PS50035">
    <property type="entry name" value="PLD"/>
    <property type="match status" value="2"/>
</dbReference>
<organism evidence="3 4">
    <name type="scientific">Hydrogenophaga aromaticivorans</name>
    <dbReference type="NCBI Taxonomy" id="2610898"/>
    <lineage>
        <taxon>Bacteria</taxon>
        <taxon>Pseudomonadati</taxon>
        <taxon>Pseudomonadota</taxon>
        <taxon>Betaproteobacteria</taxon>
        <taxon>Burkholderiales</taxon>
        <taxon>Comamonadaceae</taxon>
        <taxon>Hydrogenophaga</taxon>
    </lineage>
</organism>
<dbReference type="GO" id="GO:0032049">
    <property type="term" value="P:cardiolipin biosynthetic process"/>
    <property type="evidence" value="ECO:0007669"/>
    <property type="project" value="UniProtKB-ARBA"/>
</dbReference>
<proteinExistence type="predicted"/>
<dbReference type="PANTHER" id="PTHR21248:SF22">
    <property type="entry name" value="PHOSPHOLIPASE D"/>
    <property type="match status" value="1"/>
</dbReference>
<dbReference type="SMART" id="SM00155">
    <property type="entry name" value="PLDc"/>
    <property type="match status" value="2"/>
</dbReference>
<dbReference type="InterPro" id="IPR025202">
    <property type="entry name" value="PLD-like_dom"/>
</dbReference>
<dbReference type="GO" id="GO:0008808">
    <property type="term" value="F:cardiolipin synthase activity"/>
    <property type="evidence" value="ECO:0007669"/>
    <property type="project" value="TreeGrafter"/>
</dbReference>
<dbReference type="SUPFAM" id="SSF56024">
    <property type="entry name" value="Phospholipase D/nuclease"/>
    <property type="match status" value="2"/>
</dbReference>
<gene>
    <name evidence="3" type="ORF">F3K02_04330</name>
</gene>
<dbReference type="Gene3D" id="3.30.870.10">
    <property type="entry name" value="Endonuclease Chain A"/>
    <property type="match status" value="2"/>
</dbReference>
<keyword evidence="1" id="KW-0732">Signal</keyword>
<comment type="caution">
    <text evidence="3">The sequence shown here is derived from an EMBL/GenBank/DDBJ whole genome shotgun (WGS) entry which is preliminary data.</text>
</comment>
<feature type="chain" id="PRO_5030855644" evidence="1">
    <location>
        <begin position="28"/>
        <end position="475"/>
    </location>
</feature>
<protein>
    <submittedName>
        <fullName evidence="3">Cardiolipin synthase B</fullName>
    </submittedName>
</protein>
<evidence type="ECO:0000256" key="1">
    <source>
        <dbReference type="SAM" id="SignalP"/>
    </source>
</evidence>
<dbReference type="CDD" id="cd09110">
    <property type="entry name" value="PLDc_CLS_1"/>
    <property type="match status" value="1"/>
</dbReference>
<name>A0A7Y8GTC5_9BURK</name>
<dbReference type="PANTHER" id="PTHR21248">
    <property type="entry name" value="CARDIOLIPIN SYNTHASE"/>
    <property type="match status" value="1"/>
</dbReference>
<dbReference type="Proteomes" id="UP000545507">
    <property type="component" value="Unassembled WGS sequence"/>
</dbReference>
<dbReference type="RefSeq" id="WP_177133696.1">
    <property type="nucleotide sequence ID" value="NZ_VYGV01000005.1"/>
</dbReference>
<dbReference type="InterPro" id="IPR001736">
    <property type="entry name" value="PLipase_D/transphosphatidylase"/>
</dbReference>
<feature type="domain" description="PLD phosphodiesterase" evidence="2">
    <location>
        <begin position="388"/>
        <end position="415"/>
    </location>
</feature>
<accession>A0A7Y8GTC5</accession>
<evidence type="ECO:0000313" key="3">
    <source>
        <dbReference type="EMBL" id="NWF44481.1"/>
    </source>
</evidence>
<feature type="domain" description="PLD phosphodiesterase" evidence="2">
    <location>
        <begin position="203"/>
        <end position="230"/>
    </location>
</feature>
<evidence type="ECO:0000313" key="4">
    <source>
        <dbReference type="Proteomes" id="UP000545507"/>
    </source>
</evidence>
<reference evidence="3 4" key="1">
    <citation type="submission" date="2019-09" db="EMBL/GenBank/DDBJ databases">
        <title>Hydrogenophaga aromatica sp. nov., isolated from a para-xylene-degrading enrichment culture.</title>
        <authorList>
            <person name="Tancsics A."/>
            <person name="Banerjee S."/>
        </authorList>
    </citation>
    <scope>NUCLEOTIDE SEQUENCE [LARGE SCALE GENOMIC DNA]</scope>
    <source>
        <strain evidence="3 4">D2P1</strain>
    </source>
</reference>
<dbReference type="Pfam" id="PF13091">
    <property type="entry name" value="PLDc_2"/>
    <property type="match status" value="2"/>
</dbReference>
<sequence>MSRLPTPIPTWLRWQAAALGALAVACALTTTGCTSLSPEALEPTDQPVTAVAFENARGEVSAGKSAAIVQSLERSAGDSDILDKHLAVEQAINADSPLVLGNKLTLLQDGPATYAAMFAVMREARDHIHLETYIIADDEVGQQFADLLLAKQAAGVPVRLIYDSVGCLNTPRAFFDRLRAGGIQVLEFNPVNPLASHQKAWRLNNRDHRKLLVVDGRIAFIGGINISEAYSSGSSIHLSGPKATGDAGWRDTHLQIEGPVVAEFQKLFLDTWQKQKGPALATGQPFPRLEPQGDNIVRAIGSAAGDPRSLIYLTLLSAIQHAEQRSHLTIAYFVPDPQLMAALTAAAQRGVDVKLILPSHTDSWATFHAGRSHYGALLRAGVRIHERRGAVMHAKTATIDGVWSTVGSTNLDWRSFLHNDEINAAVLGRDFAAQLEAMFARDLAESNAIDLKQWERRSILLRLQEWAARLAEYWL</sequence>
<dbReference type="PROSITE" id="PS51257">
    <property type="entry name" value="PROKAR_LIPOPROTEIN"/>
    <property type="match status" value="1"/>
</dbReference>
<dbReference type="EMBL" id="VYGV01000005">
    <property type="protein sequence ID" value="NWF44481.1"/>
    <property type="molecule type" value="Genomic_DNA"/>
</dbReference>
<dbReference type="AlphaFoldDB" id="A0A7Y8GTC5"/>
<feature type="signal peptide" evidence="1">
    <location>
        <begin position="1"/>
        <end position="27"/>
    </location>
</feature>
<evidence type="ECO:0000259" key="2">
    <source>
        <dbReference type="PROSITE" id="PS50035"/>
    </source>
</evidence>